<keyword evidence="4" id="KW-0288">FMN</keyword>
<proteinExistence type="inferred from homology"/>
<keyword evidence="5" id="KW-0560">Oxidoreductase</keyword>
<comment type="caution">
    <text evidence="7">The sequence shown here is derived from an EMBL/GenBank/DDBJ whole genome shotgun (WGS) entry which is preliminary data.</text>
</comment>
<evidence type="ECO:0000256" key="1">
    <source>
        <dbReference type="ARBA" id="ARBA00001917"/>
    </source>
</evidence>
<feature type="domain" description="Nitroreductase" evidence="6">
    <location>
        <begin position="8"/>
        <end position="60"/>
    </location>
</feature>
<sequence>MNNFSELITKRRSIRKFTTEPLTAEQVELILKAGLKSPTSKNAKPWRFIAIEDKELLTQLSLCKKMGSKLIADCALAIVVAVDPLTSSVWIEDGSIASIMMQLQAEDLGLGSCWIQIRDRYTTAETLSEEYVKDLLDIPMQLQVLSIIAFGHKDQEKPPHDDDKLEWEKVHIGKYNNKQ</sequence>
<accession>A0A2V3PMC3</accession>
<evidence type="ECO:0000256" key="5">
    <source>
        <dbReference type="ARBA" id="ARBA00023002"/>
    </source>
</evidence>
<dbReference type="RefSeq" id="WP_110312017.1">
    <property type="nucleotide sequence ID" value="NZ_QICL01000028.1"/>
</dbReference>
<organism evidence="7 8">
    <name type="scientific">Dysgonomonas alginatilytica</name>
    <dbReference type="NCBI Taxonomy" id="1605892"/>
    <lineage>
        <taxon>Bacteria</taxon>
        <taxon>Pseudomonadati</taxon>
        <taxon>Bacteroidota</taxon>
        <taxon>Bacteroidia</taxon>
        <taxon>Bacteroidales</taxon>
        <taxon>Dysgonomonadaceae</taxon>
        <taxon>Dysgonomonas</taxon>
    </lineage>
</organism>
<dbReference type="CDD" id="cd02151">
    <property type="entry name" value="nitroreductase"/>
    <property type="match status" value="1"/>
</dbReference>
<comment type="similarity">
    <text evidence="2">Belongs to the nitroreductase family.</text>
</comment>
<dbReference type="GO" id="GO:0016491">
    <property type="term" value="F:oxidoreductase activity"/>
    <property type="evidence" value="ECO:0007669"/>
    <property type="project" value="UniProtKB-KW"/>
</dbReference>
<comment type="cofactor">
    <cofactor evidence="1">
        <name>FMN</name>
        <dbReference type="ChEBI" id="CHEBI:58210"/>
    </cofactor>
</comment>
<dbReference type="OrthoDB" id="9809288at2"/>
<dbReference type="AlphaFoldDB" id="A0A2V3PMC3"/>
<gene>
    <name evidence="7" type="ORF">CLV62_12844</name>
</gene>
<name>A0A2V3PMC3_9BACT</name>
<dbReference type="Gene3D" id="3.40.109.10">
    <property type="entry name" value="NADH Oxidase"/>
    <property type="match status" value="1"/>
</dbReference>
<dbReference type="PANTHER" id="PTHR43673:SF2">
    <property type="entry name" value="NITROREDUCTASE"/>
    <property type="match status" value="1"/>
</dbReference>
<feature type="domain" description="Nitroreductase" evidence="6">
    <location>
        <begin position="101"/>
        <end position="152"/>
    </location>
</feature>
<evidence type="ECO:0000313" key="7">
    <source>
        <dbReference type="EMBL" id="PXV60956.1"/>
    </source>
</evidence>
<evidence type="ECO:0000313" key="8">
    <source>
        <dbReference type="Proteomes" id="UP000247973"/>
    </source>
</evidence>
<evidence type="ECO:0000259" key="6">
    <source>
        <dbReference type="Pfam" id="PF00881"/>
    </source>
</evidence>
<evidence type="ECO:0000256" key="2">
    <source>
        <dbReference type="ARBA" id="ARBA00007118"/>
    </source>
</evidence>
<dbReference type="EMBL" id="QICL01000028">
    <property type="protein sequence ID" value="PXV60956.1"/>
    <property type="molecule type" value="Genomic_DNA"/>
</dbReference>
<keyword evidence="3" id="KW-0285">Flavoprotein</keyword>
<keyword evidence="8" id="KW-1185">Reference proteome</keyword>
<protein>
    <submittedName>
        <fullName evidence="7">Nitroreductase</fullName>
    </submittedName>
</protein>
<dbReference type="SUPFAM" id="SSF55469">
    <property type="entry name" value="FMN-dependent nitroreductase-like"/>
    <property type="match status" value="1"/>
</dbReference>
<dbReference type="PANTHER" id="PTHR43673">
    <property type="entry name" value="NAD(P)H NITROREDUCTASE YDGI-RELATED"/>
    <property type="match status" value="1"/>
</dbReference>
<dbReference type="Pfam" id="PF00881">
    <property type="entry name" value="Nitroreductase"/>
    <property type="match status" value="2"/>
</dbReference>
<dbReference type="InterPro" id="IPR029479">
    <property type="entry name" value="Nitroreductase"/>
</dbReference>
<dbReference type="Proteomes" id="UP000247973">
    <property type="component" value="Unassembled WGS sequence"/>
</dbReference>
<reference evidence="7 8" key="1">
    <citation type="submission" date="2018-03" db="EMBL/GenBank/DDBJ databases">
        <title>Genomic Encyclopedia of Archaeal and Bacterial Type Strains, Phase II (KMG-II): from individual species to whole genera.</title>
        <authorList>
            <person name="Goeker M."/>
        </authorList>
    </citation>
    <scope>NUCLEOTIDE SEQUENCE [LARGE SCALE GENOMIC DNA]</scope>
    <source>
        <strain evidence="7 8">DSM 100214</strain>
    </source>
</reference>
<dbReference type="InterPro" id="IPR000415">
    <property type="entry name" value="Nitroreductase-like"/>
</dbReference>
<evidence type="ECO:0000256" key="4">
    <source>
        <dbReference type="ARBA" id="ARBA00022643"/>
    </source>
</evidence>
<evidence type="ECO:0000256" key="3">
    <source>
        <dbReference type="ARBA" id="ARBA00022630"/>
    </source>
</evidence>